<evidence type="ECO:0000313" key="2">
    <source>
        <dbReference type="Proteomes" id="UP001221366"/>
    </source>
</evidence>
<evidence type="ECO:0000313" key="1">
    <source>
        <dbReference type="EMBL" id="MDF0717733.1"/>
    </source>
</evidence>
<name>A0ABT5Y325_9FLAO</name>
<dbReference type="Pfam" id="PF10652">
    <property type="entry name" value="DUF2480"/>
    <property type="match status" value="1"/>
</dbReference>
<dbReference type="RefSeq" id="WP_275616881.1">
    <property type="nucleotide sequence ID" value="NZ_JARFVB010000014.1"/>
</dbReference>
<gene>
    <name evidence="1" type="ORF">PY092_16340</name>
</gene>
<dbReference type="EMBL" id="JARFVB010000014">
    <property type="protein sequence ID" value="MDF0717733.1"/>
    <property type="molecule type" value="Genomic_DNA"/>
</dbReference>
<proteinExistence type="predicted"/>
<protein>
    <submittedName>
        <fullName evidence="1">DUF2480 family protein</fullName>
    </submittedName>
</protein>
<reference evidence="1 2" key="1">
    <citation type="submission" date="2023-03" db="EMBL/GenBank/DDBJ databases">
        <title>Muricauda XX sp. nov. and Muricauda XXX sp. nov., two novel species isolated from Okinawa Trough.</title>
        <authorList>
            <person name="Cao W."/>
            <person name="Deng X."/>
        </authorList>
    </citation>
    <scope>NUCLEOTIDE SEQUENCE [LARGE SCALE GENOMIC DNA]</scope>
    <source>
        <strain evidence="1 2">334s03</strain>
    </source>
</reference>
<sequence length="166" mass="19027">MKSILEMAQNGILTLDLLEYQPKEKSLPFDIKDGLTHGMILVEKEFRLFLSQMDWEFFRGKPVAVVCTEDAIVPQWAFMAISAKLQGIASEIALATPDQLNFRLWRESIELSDFSHLKGQRVVVQQNSHIAPELYMSITKKLKPWVAALFYGEAGLPKVIYKRKEK</sequence>
<dbReference type="Proteomes" id="UP001221366">
    <property type="component" value="Unassembled WGS sequence"/>
</dbReference>
<organism evidence="1 2">
    <name type="scientific">Flagellimonas yonaguniensis</name>
    <dbReference type="NCBI Taxonomy" id="3031325"/>
    <lineage>
        <taxon>Bacteria</taxon>
        <taxon>Pseudomonadati</taxon>
        <taxon>Bacteroidota</taxon>
        <taxon>Flavobacteriia</taxon>
        <taxon>Flavobacteriales</taxon>
        <taxon>Flavobacteriaceae</taxon>
        <taxon>Flagellimonas</taxon>
    </lineage>
</organism>
<accession>A0ABT5Y325</accession>
<keyword evidence="2" id="KW-1185">Reference proteome</keyword>
<comment type="caution">
    <text evidence="1">The sequence shown here is derived from an EMBL/GenBank/DDBJ whole genome shotgun (WGS) entry which is preliminary data.</text>
</comment>
<dbReference type="InterPro" id="IPR018914">
    <property type="entry name" value="DUF2480"/>
</dbReference>